<protein>
    <submittedName>
        <fullName evidence="1">HicA protein</fullName>
    </submittedName>
</protein>
<gene>
    <name evidence="1" type="ordered locus">Slit_0814</name>
</gene>
<dbReference type="KEGG" id="slt:Slit_0814"/>
<dbReference type="EMBL" id="CP001965">
    <property type="protein sequence ID" value="ADE11053.1"/>
    <property type="molecule type" value="Genomic_DNA"/>
</dbReference>
<dbReference type="SUPFAM" id="SSF54786">
    <property type="entry name" value="YcfA/nrd intein domain"/>
    <property type="match status" value="1"/>
</dbReference>
<accession>D5CPB2</accession>
<reference evidence="1 2" key="1">
    <citation type="submission" date="2010-03" db="EMBL/GenBank/DDBJ databases">
        <title>Complete sequence of Sideroxydans lithotrophicus ES-1.</title>
        <authorList>
            <consortium name="US DOE Joint Genome Institute"/>
            <person name="Lucas S."/>
            <person name="Copeland A."/>
            <person name="Lapidus A."/>
            <person name="Cheng J.-F."/>
            <person name="Bruce D."/>
            <person name="Goodwin L."/>
            <person name="Pitluck S."/>
            <person name="Munk A.C."/>
            <person name="Detter J.C."/>
            <person name="Han C."/>
            <person name="Tapia R."/>
            <person name="Larimer F."/>
            <person name="Land M."/>
            <person name="Hauser L."/>
            <person name="Kyrpides N."/>
            <person name="Ivanova N."/>
            <person name="Emerson D."/>
            <person name="Woyke T."/>
        </authorList>
    </citation>
    <scope>NUCLEOTIDE SEQUENCE [LARGE SCALE GENOMIC DNA]</scope>
    <source>
        <strain evidence="1 2">ES-1</strain>
    </source>
</reference>
<dbReference type="Proteomes" id="UP000001625">
    <property type="component" value="Chromosome"/>
</dbReference>
<dbReference type="OrthoDB" id="73001at2"/>
<organism evidence="1 2">
    <name type="scientific">Sideroxydans lithotrophicus (strain ES-1)</name>
    <dbReference type="NCBI Taxonomy" id="580332"/>
    <lineage>
        <taxon>Bacteria</taxon>
        <taxon>Pseudomonadati</taxon>
        <taxon>Pseudomonadota</taxon>
        <taxon>Betaproteobacteria</taxon>
        <taxon>Nitrosomonadales</taxon>
        <taxon>Gallionellaceae</taxon>
        <taxon>Sideroxydans</taxon>
    </lineage>
</organism>
<sequence length="87" mass="9967">MSQKEKRLLRLFKAPPAKDFTWEELLTVMRAAGFEEKCDGGSHYSFTHASGFIFKASKTHPTGILKHYQIMDAQDALRYVGEDPENF</sequence>
<dbReference type="AlphaFoldDB" id="D5CPB2"/>
<name>D5CPB2_SIDLE</name>
<keyword evidence="2" id="KW-1185">Reference proteome</keyword>
<dbReference type="HOGENOM" id="CLU_164851_0_1_4"/>
<dbReference type="RefSeq" id="WP_013028951.1">
    <property type="nucleotide sequence ID" value="NC_013959.1"/>
</dbReference>
<proteinExistence type="predicted"/>
<evidence type="ECO:0000313" key="2">
    <source>
        <dbReference type="Proteomes" id="UP000001625"/>
    </source>
</evidence>
<evidence type="ECO:0000313" key="1">
    <source>
        <dbReference type="EMBL" id="ADE11053.1"/>
    </source>
</evidence>